<feature type="compositionally biased region" description="Low complexity" evidence="4">
    <location>
        <begin position="1002"/>
        <end position="1020"/>
    </location>
</feature>
<dbReference type="GO" id="GO:0005794">
    <property type="term" value="C:Golgi apparatus"/>
    <property type="evidence" value="ECO:0007669"/>
    <property type="project" value="TreeGrafter"/>
</dbReference>
<feature type="compositionally biased region" description="Low complexity" evidence="4">
    <location>
        <begin position="1034"/>
        <end position="1044"/>
    </location>
</feature>
<dbReference type="GO" id="GO:0034452">
    <property type="term" value="F:dynactin binding"/>
    <property type="evidence" value="ECO:0007669"/>
    <property type="project" value="TreeGrafter"/>
</dbReference>
<evidence type="ECO:0000313" key="5">
    <source>
        <dbReference type="EMBL" id="TWW65077.1"/>
    </source>
</evidence>
<feature type="coiled-coil region" evidence="3">
    <location>
        <begin position="831"/>
        <end position="918"/>
    </location>
</feature>
<feature type="coiled-coil region" evidence="3">
    <location>
        <begin position="535"/>
        <end position="629"/>
    </location>
</feature>
<keyword evidence="2 3" id="KW-0175">Coiled coil</keyword>
<name>A0A5C6NHL5_9TELE</name>
<dbReference type="InterPro" id="IPR018477">
    <property type="entry name" value="BICD"/>
</dbReference>
<dbReference type="Proteomes" id="UP000324091">
    <property type="component" value="Chromosome 22"/>
</dbReference>
<keyword evidence="6" id="KW-1185">Reference proteome</keyword>
<dbReference type="GO" id="GO:0045505">
    <property type="term" value="F:dynein intermediate chain binding"/>
    <property type="evidence" value="ECO:0007669"/>
    <property type="project" value="TreeGrafter"/>
</dbReference>
<organism evidence="5 6">
    <name type="scientific">Takifugu flavidus</name>
    <name type="common">sansaifugu</name>
    <dbReference type="NCBI Taxonomy" id="433684"/>
    <lineage>
        <taxon>Eukaryota</taxon>
        <taxon>Metazoa</taxon>
        <taxon>Chordata</taxon>
        <taxon>Craniata</taxon>
        <taxon>Vertebrata</taxon>
        <taxon>Euteleostomi</taxon>
        <taxon>Actinopterygii</taxon>
        <taxon>Neopterygii</taxon>
        <taxon>Teleostei</taxon>
        <taxon>Neoteleostei</taxon>
        <taxon>Acanthomorphata</taxon>
        <taxon>Eupercaria</taxon>
        <taxon>Tetraodontiformes</taxon>
        <taxon>Tetradontoidea</taxon>
        <taxon>Tetraodontidae</taxon>
        <taxon>Takifugu</taxon>
    </lineage>
</organism>
<feature type="region of interest" description="Disordered" evidence="4">
    <location>
        <begin position="681"/>
        <end position="750"/>
    </location>
</feature>
<feature type="region of interest" description="Disordered" evidence="4">
    <location>
        <begin position="368"/>
        <end position="424"/>
    </location>
</feature>
<feature type="region of interest" description="Disordered" evidence="4">
    <location>
        <begin position="1078"/>
        <end position="1195"/>
    </location>
</feature>
<feature type="compositionally biased region" description="Polar residues" evidence="4">
    <location>
        <begin position="369"/>
        <end position="384"/>
    </location>
</feature>
<evidence type="ECO:0000256" key="2">
    <source>
        <dbReference type="ARBA" id="ARBA00023054"/>
    </source>
</evidence>
<dbReference type="GO" id="GO:0070840">
    <property type="term" value="F:dynein complex binding"/>
    <property type="evidence" value="ECO:0007669"/>
    <property type="project" value="InterPro"/>
</dbReference>
<reference evidence="5 6" key="1">
    <citation type="submission" date="2019-04" db="EMBL/GenBank/DDBJ databases">
        <title>Chromosome genome assembly for Takifugu flavidus.</title>
        <authorList>
            <person name="Xiao S."/>
        </authorList>
    </citation>
    <scope>NUCLEOTIDE SEQUENCE [LARGE SCALE GENOMIC DNA]</scope>
    <source>
        <strain evidence="5">HTHZ2018</strain>
        <tissue evidence="5">Muscle</tissue>
    </source>
</reference>
<dbReference type="GO" id="GO:0072393">
    <property type="term" value="P:microtubule anchoring at microtubule organizing center"/>
    <property type="evidence" value="ECO:0007669"/>
    <property type="project" value="TreeGrafter"/>
</dbReference>
<evidence type="ECO:0000256" key="4">
    <source>
        <dbReference type="SAM" id="MobiDB-lite"/>
    </source>
</evidence>
<comment type="similarity">
    <text evidence="1">Belongs to the BicD family.</text>
</comment>
<proteinExistence type="inferred from homology"/>
<comment type="caution">
    <text evidence="5">The sequence shown here is derived from an EMBL/GenBank/DDBJ whole genome shotgun (WGS) entry which is preliminary data.</text>
</comment>
<dbReference type="EMBL" id="RHFK02000015">
    <property type="protein sequence ID" value="TWW65077.1"/>
    <property type="molecule type" value="Genomic_DNA"/>
</dbReference>
<evidence type="ECO:0000256" key="3">
    <source>
        <dbReference type="SAM" id="Coils"/>
    </source>
</evidence>
<dbReference type="GO" id="GO:0070507">
    <property type="term" value="P:regulation of microtubule cytoskeleton organization"/>
    <property type="evidence" value="ECO:0007669"/>
    <property type="project" value="TreeGrafter"/>
</dbReference>
<dbReference type="Pfam" id="PF09730">
    <property type="entry name" value="BicD"/>
    <property type="match status" value="1"/>
</dbReference>
<feature type="compositionally biased region" description="Low complexity" evidence="4">
    <location>
        <begin position="1143"/>
        <end position="1195"/>
    </location>
</feature>
<accession>A0A5C6NHL5</accession>
<dbReference type="PANTHER" id="PTHR31233:SF3">
    <property type="entry name" value="PROTEIN BICAUDAL D HOMOLOG 1"/>
    <property type="match status" value="1"/>
</dbReference>
<sequence>MTVFRAHVSSAPSLAALRPVRICSEEASMPCSAAPGSSGAPTPVNKQKCRAEGGERMPALRILGGAAGLSSSSPPPLHREDRTGQDRTGQGMMAAGGAGCVETAQHCRAEVERLSRELVEANREKIRAAECGLVVLEENQRLKQQCGELEAEQEALRLELGQLQEAFGQAYSVQRKVAEDGETNEETLLQECASRETYYRGRLLELQAEMKHCRATASNALADNEHLSTVLQELREQSKEMLELQRCRMREEIREYKERESRLLQDYTELEEENISLQKLVSTLKQNQVEFEGLKHELKVLEEETEVLNCQLQDAVRLKDISDGQLEEALESLKSEREQKNHLRRELVNHLNMCDVAYTGSAHLKFTSAPPSGSATPTALQSPNAEEPLRYNGHFQDGPGSASGPISRTNGEYQGPGWTGEGNIKSDLFSEMNLPEIQKLKQQLVTVECENAALMTSLQESQTQLHHTQGALNEQHEKMLLLSKKIITLHRSQQNPAHSNQEAQTSPTSQLHNEALRQLGQGEEEQSGEHGGTEVVELKAEVKALKDRLAECAERAGDDKPRPTDQLEKLRRKLSSLEQSYQEAQQKISSQESELHKALAISGESQVALNAAQDELVMLSEELAQLYHHVCLCNNETPNRVMLDYYRQGRGLRGLNASLKAMSSDSSRILLTPRLARRLATASSTLSAPEESQDSPSKESLSGDGGREEKEVDRDVHHTPCTPPPSSPSISASSSSSSSSSPALEPAGELRKEPMNIYNLNAIIRDQVKHLQRAVDRSLQLSRQRAAARELAPLLDRDKESCMEEMMKLKAVLSTKTEQIATLRLVLKANKQAAEGALANLKSKYEAEKSMVTDTMKKLRNELKDLKEDAATFSSVRAMFATRCDEYVIQLDEMQRQLAAAEDEKKTLNSLLRMAIQQKLALTQRLEDLAFDQELTSHSHGVRLNRRKTSNPKINPAACTQVSNLDSAGLSSSGLTAPAPKVPADPAASISPADVVSSAVTVVSPTSHTPHPSSPLNTSSGGAAAPEKSPLPGTPSSYFSSETPSTPPPRECHSQWSLGMRTHAVDSNLSQVPLHSSGLLRHYSPDSYASHTSTTPRQSQPGSAPSSPYRSPLQGVRRLTWSLSPRNRPVSTLARPSGLNTPLSSSSYPSTYYSSSSGFASSSSYLSPSTSSSYGHSSHYTPLYPRYYSSYRPQH</sequence>
<evidence type="ECO:0000256" key="1">
    <source>
        <dbReference type="ARBA" id="ARBA00010061"/>
    </source>
</evidence>
<dbReference type="GO" id="GO:0048260">
    <property type="term" value="P:positive regulation of receptor-mediated endocytosis"/>
    <property type="evidence" value="ECO:0007669"/>
    <property type="project" value="TreeGrafter"/>
</dbReference>
<dbReference type="AlphaFoldDB" id="A0A5C6NHL5"/>
<feature type="region of interest" description="Disordered" evidence="4">
    <location>
        <begin position="29"/>
        <end position="48"/>
    </location>
</feature>
<evidence type="ECO:0000313" key="6">
    <source>
        <dbReference type="Proteomes" id="UP000324091"/>
    </source>
</evidence>
<dbReference type="GO" id="GO:0008093">
    <property type="term" value="F:cytoskeletal anchor activity"/>
    <property type="evidence" value="ECO:0007669"/>
    <property type="project" value="InterPro"/>
</dbReference>
<feature type="coiled-coil region" evidence="3">
    <location>
        <begin position="104"/>
        <end position="166"/>
    </location>
</feature>
<protein>
    <submittedName>
        <fullName evidence="5">Protein bicaudal D-like protein 2</fullName>
    </submittedName>
</protein>
<dbReference type="Gene3D" id="6.10.250.2470">
    <property type="match status" value="1"/>
</dbReference>
<feature type="region of interest" description="Disordered" evidence="4">
    <location>
        <begin position="65"/>
        <end position="88"/>
    </location>
</feature>
<feature type="compositionally biased region" description="Low complexity" evidence="4">
    <location>
        <begin position="977"/>
        <end position="988"/>
    </location>
</feature>
<gene>
    <name evidence="5" type="ORF">D4764_22G0007240</name>
</gene>
<feature type="coiled-coil region" evidence="3">
    <location>
        <begin position="217"/>
        <end position="353"/>
    </location>
</feature>
<feature type="compositionally biased region" description="Basic and acidic residues" evidence="4">
    <location>
        <begin position="705"/>
        <end position="718"/>
    </location>
</feature>
<dbReference type="PANTHER" id="PTHR31233">
    <property type="entry name" value="BICAUDAL D FAMILY MEMBER"/>
    <property type="match status" value="1"/>
</dbReference>
<feature type="region of interest" description="Disordered" evidence="4">
    <location>
        <begin position="1002"/>
        <end position="1054"/>
    </location>
</feature>
<dbReference type="GO" id="GO:0005829">
    <property type="term" value="C:cytosol"/>
    <property type="evidence" value="ECO:0007669"/>
    <property type="project" value="TreeGrafter"/>
</dbReference>
<feature type="compositionally biased region" description="Low complexity" evidence="4">
    <location>
        <begin position="728"/>
        <end position="742"/>
    </location>
</feature>
<feature type="compositionally biased region" description="Polar residues" evidence="4">
    <location>
        <begin position="1087"/>
        <end position="1109"/>
    </location>
</feature>
<feature type="region of interest" description="Disordered" evidence="4">
    <location>
        <begin position="968"/>
        <end position="988"/>
    </location>
</feature>